<feature type="transmembrane region" description="Helical" evidence="6">
    <location>
        <begin position="79"/>
        <end position="96"/>
    </location>
</feature>
<evidence type="ECO:0000313" key="8">
    <source>
        <dbReference type="EMBL" id="KAA1174406.1"/>
    </source>
</evidence>
<feature type="transmembrane region" description="Helical" evidence="6">
    <location>
        <begin position="280"/>
        <end position="299"/>
    </location>
</feature>
<evidence type="ECO:0000256" key="1">
    <source>
        <dbReference type="ARBA" id="ARBA00004651"/>
    </source>
</evidence>
<feature type="domain" description="Type II secretion system protein GspF" evidence="7">
    <location>
        <begin position="142"/>
        <end position="261"/>
    </location>
</feature>
<dbReference type="EMBL" id="VTUU01000003">
    <property type="protein sequence ID" value="KAA1174406.1"/>
    <property type="molecule type" value="Genomic_DNA"/>
</dbReference>
<dbReference type="AlphaFoldDB" id="A0A5B0VII4"/>
<organism evidence="8 9">
    <name type="scientific">Marinobacter salinexigens</name>
    <dbReference type="NCBI Taxonomy" id="2919747"/>
    <lineage>
        <taxon>Bacteria</taxon>
        <taxon>Pseudomonadati</taxon>
        <taxon>Pseudomonadota</taxon>
        <taxon>Gammaproteobacteria</taxon>
        <taxon>Pseudomonadales</taxon>
        <taxon>Marinobacteraceae</taxon>
        <taxon>Marinobacter</taxon>
    </lineage>
</organism>
<proteinExistence type="predicted"/>
<evidence type="ECO:0000256" key="4">
    <source>
        <dbReference type="ARBA" id="ARBA00022989"/>
    </source>
</evidence>
<evidence type="ECO:0000256" key="5">
    <source>
        <dbReference type="ARBA" id="ARBA00023136"/>
    </source>
</evidence>
<feature type="transmembrane region" description="Helical" evidence="6">
    <location>
        <begin position="102"/>
        <end position="119"/>
    </location>
</feature>
<dbReference type="Proteomes" id="UP000323161">
    <property type="component" value="Unassembled WGS sequence"/>
</dbReference>
<dbReference type="InterPro" id="IPR018076">
    <property type="entry name" value="T2SS_GspF_dom"/>
</dbReference>
<comment type="subcellular location">
    <subcellularLocation>
        <location evidence="1">Cell membrane</location>
        <topology evidence="1">Multi-pass membrane protein</topology>
    </subcellularLocation>
</comment>
<comment type="caution">
    <text evidence="8">The sequence shown here is derived from an EMBL/GenBank/DDBJ whole genome shotgun (WGS) entry which is preliminary data.</text>
</comment>
<reference evidence="8 9" key="1">
    <citation type="submission" date="2019-08" db="EMBL/GenBank/DDBJ databases">
        <title>Marinobacter ZYF650 sp. nov., a marine bacterium isolated from seawater of the Mariana trench.</title>
        <authorList>
            <person name="Ahmad W."/>
        </authorList>
    </citation>
    <scope>NUCLEOTIDE SEQUENCE [LARGE SCALE GENOMIC DNA]</scope>
    <source>
        <strain evidence="8 9">ZYF650</strain>
    </source>
</reference>
<keyword evidence="4 6" id="KW-1133">Transmembrane helix</keyword>
<evidence type="ECO:0000313" key="9">
    <source>
        <dbReference type="Proteomes" id="UP000323161"/>
    </source>
</evidence>
<keyword evidence="3 6" id="KW-0812">Transmembrane</keyword>
<dbReference type="PANTHER" id="PTHR35007:SF1">
    <property type="entry name" value="PILUS ASSEMBLY PROTEIN"/>
    <property type="match status" value="1"/>
</dbReference>
<dbReference type="GO" id="GO:0005886">
    <property type="term" value="C:plasma membrane"/>
    <property type="evidence" value="ECO:0007669"/>
    <property type="project" value="UniProtKB-SubCell"/>
</dbReference>
<sequence length="305" mass="33725">MQAHTLFAASAIVAALTLVLLMGQWIWVRRAGVRAIEKATRTRLFPAEESMVLGGARVDLGPLETFLIRADLSITPNRMLLLLTIVIAALAILFVTRGFVELAVTVFFLVIGAVVWWRVRFQRQRRIIHEELPGIIDSALRNMNAGRSLEHSLVVGFDESSPVFQPLVFRLRNAVESGREYTGLFDDFAKLYNTPALILVALALRTSSRFGSSIRPVLEQVAASLRSQQELRREFLAATAETRFTAATFAVLPPGLAAFMVLTNEQYSDILVNTETGHNLLITAGVLQLLGIAVIWRMIQGVGRA</sequence>
<feature type="transmembrane region" description="Helical" evidence="6">
    <location>
        <begin position="235"/>
        <end position="260"/>
    </location>
</feature>
<protein>
    <submittedName>
        <fullName evidence="8">Type II secretion protein F</fullName>
    </submittedName>
</protein>
<feature type="transmembrane region" description="Helical" evidence="6">
    <location>
        <begin position="6"/>
        <end position="28"/>
    </location>
</feature>
<accession>A0A5B0VII4</accession>
<evidence type="ECO:0000256" key="6">
    <source>
        <dbReference type="SAM" id="Phobius"/>
    </source>
</evidence>
<dbReference type="PANTHER" id="PTHR35007">
    <property type="entry name" value="INTEGRAL MEMBRANE PROTEIN-RELATED"/>
    <property type="match status" value="1"/>
</dbReference>
<evidence type="ECO:0000259" key="7">
    <source>
        <dbReference type="Pfam" id="PF00482"/>
    </source>
</evidence>
<evidence type="ECO:0000256" key="2">
    <source>
        <dbReference type="ARBA" id="ARBA00022475"/>
    </source>
</evidence>
<keyword evidence="2" id="KW-1003">Cell membrane</keyword>
<name>A0A5B0VII4_9GAMM</name>
<gene>
    <name evidence="8" type="ORF">FWJ25_09240</name>
</gene>
<keyword evidence="9" id="KW-1185">Reference proteome</keyword>
<dbReference type="Pfam" id="PF00482">
    <property type="entry name" value="T2SSF"/>
    <property type="match status" value="1"/>
</dbReference>
<keyword evidence="5 6" id="KW-0472">Membrane</keyword>
<evidence type="ECO:0000256" key="3">
    <source>
        <dbReference type="ARBA" id="ARBA00022692"/>
    </source>
</evidence>
<dbReference type="RefSeq" id="WP_149599971.1">
    <property type="nucleotide sequence ID" value="NZ_VTUU01000003.1"/>
</dbReference>